<dbReference type="PROSITE" id="PS50846">
    <property type="entry name" value="HMA_2"/>
    <property type="match status" value="1"/>
</dbReference>
<dbReference type="GO" id="GO:0046872">
    <property type="term" value="F:metal ion binding"/>
    <property type="evidence" value="ECO:0007669"/>
    <property type="project" value="UniProtKB-KW"/>
</dbReference>
<dbReference type="Pfam" id="PF00403">
    <property type="entry name" value="HMA"/>
    <property type="match status" value="1"/>
</dbReference>
<dbReference type="AlphaFoldDB" id="A0A494X2Q3"/>
<dbReference type="InterPro" id="IPR036163">
    <property type="entry name" value="HMA_dom_sf"/>
</dbReference>
<dbReference type="InterPro" id="IPR006121">
    <property type="entry name" value="HMA_dom"/>
</dbReference>
<dbReference type="PANTHER" id="PTHR46594">
    <property type="entry name" value="P-TYPE CATION-TRANSPORTING ATPASE"/>
    <property type="match status" value="1"/>
</dbReference>
<accession>A0A494X2Q3</accession>
<organism evidence="4 5">
    <name type="scientific">Desulfofundulus salinus</name>
    <dbReference type="NCBI Taxonomy" id="2419843"/>
    <lineage>
        <taxon>Bacteria</taxon>
        <taxon>Bacillati</taxon>
        <taxon>Bacillota</taxon>
        <taxon>Clostridia</taxon>
        <taxon>Eubacteriales</taxon>
        <taxon>Peptococcaceae</taxon>
        <taxon>Desulfofundulus</taxon>
    </lineage>
</organism>
<dbReference type="Gene3D" id="3.30.70.100">
    <property type="match status" value="1"/>
</dbReference>
<keyword evidence="2" id="KW-0479">Metal-binding</keyword>
<protein>
    <recommendedName>
        <fullName evidence="1">Copper chaperone CopZ</fullName>
    </recommendedName>
</protein>
<dbReference type="PANTHER" id="PTHR46594:SF4">
    <property type="entry name" value="P-TYPE CATION-TRANSPORTING ATPASE"/>
    <property type="match status" value="1"/>
</dbReference>
<dbReference type="RefSeq" id="WP_121451614.1">
    <property type="nucleotide sequence ID" value="NZ_RBWE01000001.1"/>
</dbReference>
<dbReference type="EMBL" id="RBWE01000001">
    <property type="protein sequence ID" value="RKO67200.1"/>
    <property type="molecule type" value="Genomic_DNA"/>
</dbReference>
<dbReference type="CDD" id="cd00371">
    <property type="entry name" value="HMA"/>
    <property type="match status" value="1"/>
</dbReference>
<sequence length="70" mass="7714">MTAQTTLIKIEGMSCNHCKAAVERALKQIDGVKDVFVDLDNKRAMVTHDPKVTMEVLARAVEKAGYNVLP</sequence>
<dbReference type="OrthoDB" id="9813965at2"/>
<reference evidence="4 5" key="1">
    <citation type="submission" date="2018-10" db="EMBL/GenBank/DDBJ databases">
        <authorList>
            <person name="Grouzdev D.S."/>
            <person name="Krutkina M.S."/>
            <person name="Tourova T.P."/>
            <person name="Nazina T.N."/>
        </authorList>
    </citation>
    <scope>NUCLEOTIDE SEQUENCE [LARGE SCALE GENOMIC DNA]</scope>
    <source>
        <strain evidence="4 5">435</strain>
    </source>
</reference>
<comment type="caution">
    <text evidence="4">The sequence shown here is derived from an EMBL/GenBank/DDBJ whole genome shotgun (WGS) entry which is preliminary data.</text>
</comment>
<proteinExistence type="predicted"/>
<gene>
    <name evidence="4" type="ORF">D7024_09710</name>
</gene>
<name>A0A494X2Q3_9FIRM</name>
<feature type="domain" description="HMA" evidence="3">
    <location>
        <begin position="4"/>
        <end position="69"/>
    </location>
</feature>
<dbReference type="Proteomes" id="UP000271256">
    <property type="component" value="Unassembled WGS sequence"/>
</dbReference>
<dbReference type="InterPro" id="IPR001802">
    <property type="entry name" value="MerP/CopZ"/>
</dbReference>
<keyword evidence="5" id="KW-1185">Reference proteome</keyword>
<evidence type="ECO:0000313" key="5">
    <source>
        <dbReference type="Proteomes" id="UP000271256"/>
    </source>
</evidence>
<evidence type="ECO:0000256" key="2">
    <source>
        <dbReference type="ARBA" id="ARBA00022723"/>
    </source>
</evidence>
<dbReference type="FunFam" id="3.30.70.100:FF:000001">
    <property type="entry name" value="ATPase copper transporting beta"/>
    <property type="match status" value="1"/>
</dbReference>
<dbReference type="SUPFAM" id="SSF55008">
    <property type="entry name" value="HMA, heavy metal-associated domain"/>
    <property type="match status" value="1"/>
</dbReference>
<evidence type="ECO:0000313" key="4">
    <source>
        <dbReference type="EMBL" id="RKO67200.1"/>
    </source>
</evidence>
<dbReference type="InterPro" id="IPR017969">
    <property type="entry name" value="Heavy-metal-associated_CS"/>
</dbReference>
<dbReference type="PRINTS" id="PR00946">
    <property type="entry name" value="HGSCAVENGER"/>
</dbReference>
<evidence type="ECO:0000256" key="1">
    <source>
        <dbReference type="ARBA" id="ARBA00015313"/>
    </source>
</evidence>
<evidence type="ECO:0000259" key="3">
    <source>
        <dbReference type="PROSITE" id="PS50846"/>
    </source>
</evidence>
<dbReference type="PROSITE" id="PS01047">
    <property type="entry name" value="HMA_1"/>
    <property type="match status" value="1"/>
</dbReference>